<dbReference type="Proteomes" id="UP000655273">
    <property type="component" value="Unassembled WGS sequence"/>
</dbReference>
<sequence length="137" mass="15587">MGSCEPDWRQRALFLRQYSVANARRAGSAGRSPAGKGRPAHPRLKVGDTVDSWKVIIVEPEKQLALLFGMKAPGLGRLCFTLKDKGDHRELDVRAWWHPHGMPGLFYWLLMIPAHLFIFRGMAKRIALLAEEKRENN</sequence>
<keyword evidence="1" id="KW-1133">Transmembrane helix</keyword>
<evidence type="ECO:0000313" key="3">
    <source>
        <dbReference type="Proteomes" id="UP000655273"/>
    </source>
</evidence>
<comment type="caution">
    <text evidence="2">The sequence shown here is derived from an EMBL/GenBank/DDBJ whole genome shotgun (WGS) entry which is preliminary data.</text>
</comment>
<keyword evidence="1" id="KW-0812">Transmembrane</keyword>
<evidence type="ECO:0000256" key="1">
    <source>
        <dbReference type="SAM" id="Phobius"/>
    </source>
</evidence>
<dbReference type="AlphaFoldDB" id="A0A927HMH6"/>
<dbReference type="InterPro" id="IPR021295">
    <property type="entry name" value="DUF2867"/>
</dbReference>
<protein>
    <submittedName>
        <fullName evidence="2">DUF2867 domain-containing protein</fullName>
    </submittedName>
</protein>
<reference evidence="2" key="1">
    <citation type="submission" date="2020-07" db="EMBL/GenBank/DDBJ databases">
        <title>Clinical and genomic characterization of carbapenemase-producing Enterobacterales causing secondary infections during the COVID-19 crisis at a New York City hospital.</title>
        <authorList>
            <person name="Gomez-Simmonds A."/>
            <person name="Annavajhala M.K."/>
            <person name="Uhlemann A.-C."/>
        </authorList>
    </citation>
    <scope>NUCLEOTIDE SEQUENCE</scope>
    <source>
        <strain evidence="2">NK1396</strain>
    </source>
</reference>
<dbReference type="EMBL" id="JACXTA010000001">
    <property type="protein sequence ID" value="MBD3706844.1"/>
    <property type="molecule type" value="Genomic_DNA"/>
</dbReference>
<name>A0A927HMH6_9ENTR</name>
<gene>
    <name evidence="2" type="ORF">IE983_08050</name>
</gene>
<dbReference type="Pfam" id="PF11066">
    <property type="entry name" value="DUF2867"/>
    <property type="match status" value="1"/>
</dbReference>
<proteinExistence type="predicted"/>
<feature type="transmembrane region" description="Helical" evidence="1">
    <location>
        <begin position="105"/>
        <end position="123"/>
    </location>
</feature>
<evidence type="ECO:0000313" key="2">
    <source>
        <dbReference type="EMBL" id="MBD3706844.1"/>
    </source>
</evidence>
<keyword evidence="1" id="KW-0472">Membrane</keyword>
<organism evidence="2 3">
    <name type="scientific">Enterobacter hormaechei</name>
    <dbReference type="NCBI Taxonomy" id="158836"/>
    <lineage>
        <taxon>Bacteria</taxon>
        <taxon>Pseudomonadati</taxon>
        <taxon>Pseudomonadota</taxon>
        <taxon>Gammaproteobacteria</taxon>
        <taxon>Enterobacterales</taxon>
        <taxon>Enterobacteriaceae</taxon>
        <taxon>Enterobacter</taxon>
        <taxon>Enterobacter cloacae complex</taxon>
    </lineage>
</organism>
<accession>A0A927HMH6</accession>